<dbReference type="SUPFAM" id="SSF53850">
    <property type="entry name" value="Periplasmic binding protein-like II"/>
    <property type="match status" value="1"/>
</dbReference>
<proteinExistence type="inferred from homology"/>
<evidence type="ECO:0000256" key="4">
    <source>
        <dbReference type="SAM" id="SignalP"/>
    </source>
</evidence>
<dbReference type="InterPro" id="IPR000914">
    <property type="entry name" value="SBP_5_dom"/>
</dbReference>
<dbReference type="PANTHER" id="PTHR30290:SF38">
    <property type="entry name" value="D,D-DIPEPTIDE-BINDING PERIPLASMIC PROTEIN DDPA-RELATED"/>
    <property type="match status" value="1"/>
</dbReference>
<feature type="domain" description="Solute-binding protein family 5" evidence="5">
    <location>
        <begin position="78"/>
        <end position="418"/>
    </location>
</feature>
<dbReference type="Proteomes" id="UP001196565">
    <property type="component" value="Unassembled WGS sequence"/>
</dbReference>
<feature type="signal peptide" evidence="4">
    <location>
        <begin position="1"/>
        <end position="30"/>
    </location>
</feature>
<comment type="subcellular location">
    <subcellularLocation>
        <location evidence="1">Periplasm</location>
    </subcellularLocation>
</comment>
<evidence type="ECO:0000259" key="5">
    <source>
        <dbReference type="Pfam" id="PF00496"/>
    </source>
</evidence>
<dbReference type="CDD" id="cd00995">
    <property type="entry name" value="PBP2_NikA_DppA_OppA_like"/>
    <property type="match status" value="1"/>
</dbReference>
<dbReference type="PROSITE" id="PS51318">
    <property type="entry name" value="TAT"/>
    <property type="match status" value="1"/>
</dbReference>
<reference evidence="6 7" key="1">
    <citation type="submission" date="2021-07" db="EMBL/GenBank/DDBJ databases">
        <authorList>
            <person name="So Y."/>
        </authorList>
    </citation>
    <scope>NUCLEOTIDE SEQUENCE [LARGE SCALE GENOMIC DNA]</scope>
    <source>
        <strain evidence="6 7">HJA6</strain>
    </source>
</reference>
<protein>
    <submittedName>
        <fullName evidence="6">ABC transporter substrate-binding protein</fullName>
    </submittedName>
</protein>
<dbReference type="RefSeq" id="WP_219763869.1">
    <property type="nucleotide sequence ID" value="NZ_JAHYBZ010000005.1"/>
</dbReference>
<gene>
    <name evidence="6" type="ORF">KPL78_15445</name>
</gene>
<accession>A0ABS7AAC5</accession>
<comment type="caution">
    <text evidence="6">The sequence shown here is derived from an EMBL/GenBank/DDBJ whole genome shotgun (WGS) entry which is preliminary data.</text>
</comment>
<dbReference type="Pfam" id="PF00496">
    <property type="entry name" value="SBP_bac_5"/>
    <property type="match status" value="1"/>
</dbReference>
<dbReference type="InterPro" id="IPR006311">
    <property type="entry name" value="TAT_signal"/>
</dbReference>
<dbReference type="Gene3D" id="3.40.190.10">
    <property type="entry name" value="Periplasmic binding protein-like II"/>
    <property type="match status" value="1"/>
</dbReference>
<evidence type="ECO:0000256" key="1">
    <source>
        <dbReference type="ARBA" id="ARBA00004418"/>
    </source>
</evidence>
<evidence type="ECO:0000313" key="6">
    <source>
        <dbReference type="EMBL" id="MBW6399256.1"/>
    </source>
</evidence>
<evidence type="ECO:0000256" key="2">
    <source>
        <dbReference type="ARBA" id="ARBA00005695"/>
    </source>
</evidence>
<comment type="similarity">
    <text evidence="2">Belongs to the bacterial solute-binding protein 5 family.</text>
</comment>
<dbReference type="Gene3D" id="3.10.105.10">
    <property type="entry name" value="Dipeptide-binding Protein, Domain 3"/>
    <property type="match status" value="1"/>
</dbReference>
<dbReference type="InterPro" id="IPR030678">
    <property type="entry name" value="Peptide/Ni-bd"/>
</dbReference>
<sequence length="519" mass="57285">MNDLRFDRRGLLRGGAAVLGALTPASLLHAQPAAGSTLTIGIPGVPATMDPVNQINHDWMVTTQLIFENLIEFDIDGKLKPQLAAALPTISADGLTYDFTLRPGVTFSNGQPFTAEDVKYSFDYLLNPANRAARRPIFARITAVEVVDPLHVRFTLSEPYAPWLAFMTKCMGIFAKGSREANGPDFFRNAPVGVGTGPAIFEEWRANEYISLRRNPTYWNRGVPAWERLVVRQLPEDATRVAYIRSGQIDIMSSPPPRDFERLKTTNGLQGASRPTLGGWFAFYMDNTKAPFDDVNLRRAVSSAIDRDLIANRVYRGLLDPSAVSAPKSAWWYHAEADRAAGFDLDRAKRFMAASRHAGGAPIEVTIPATPYLLDVRDAALVVQSQLKAIGIDMKIKVMEFGPMIQSIIRGDEPASLWLQMSPGEPTYLLQNVLTPGQIVAKSTNYDSPAFRALLARAFAETDEAKLKPLYAEIQTLLAEDSPMVWIGFAHAANVWRSRVKDFTPNQGLTIDPRPVVLG</sequence>
<dbReference type="PANTHER" id="PTHR30290">
    <property type="entry name" value="PERIPLASMIC BINDING COMPONENT OF ABC TRANSPORTER"/>
    <property type="match status" value="1"/>
</dbReference>
<evidence type="ECO:0000313" key="7">
    <source>
        <dbReference type="Proteomes" id="UP001196565"/>
    </source>
</evidence>
<keyword evidence="3 4" id="KW-0732">Signal</keyword>
<dbReference type="PIRSF" id="PIRSF002741">
    <property type="entry name" value="MppA"/>
    <property type="match status" value="1"/>
</dbReference>
<dbReference type="Gene3D" id="3.90.76.10">
    <property type="entry name" value="Dipeptide-binding Protein, Domain 1"/>
    <property type="match status" value="1"/>
</dbReference>
<organism evidence="6 7">
    <name type="scientific">Roseomonas alba</name>
    <dbReference type="NCBI Taxonomy" id="2846776"/>
    <lineage>
        <taxon>Bacteria</taxon>
        <taxon>Pseudomonadati</taxon>
        <taxon>Pseudomonadota</taxon>
        <taxon>Alphaproteobacteria</taxon>
        <taxon>Acetobacterales</taxon>
        <taxon>Roseomonadaceae</taxon>
        <taxon>Roseomonas</taxon>
    </lineage>
</organism>
<keyword evidence="7" id="KW-1185">Reference proteome</keyword>
<dbReference type="EMBL" id="JAHYBZ010000005">
    <property type="protein sequence ID" value="MBW6399256.1"/>
    <property type="molecule type" value="Genomic_DNA"/>
</dbReference>
<evidence type="ECO:0000256" key="3">
    <source>
        <dbReference type="ARBA" id="ARBA00022729"/>
    </source>
</evidence>
<feature type="chain" id="PRO_5046859079" evidence="4">
    <location>
        <begin position="31"/>
        <end position="519"/>
    </location>
</feature>
<name>A0ABS7AAC5_9PROT</name>
<dbReference type="InterPro" id="IPR039424">
    <property type="entry name" value="SBP_5"/>
</dbReference>